<proteinExistence type="predicted"/>
<dbReference type="PROSITE" id="PS50110">
    <property type="entry name" value="RESPONSE_REGULATORY"/>
    <property type="match status" value="1"/>
</dbReference>
<feature type="modified residue" description="4-aspartylphosphate" evidence="3">
    <location>
        <position position="59"/>
    </location>
</feature>
<evidence type="ECO:0000256" key="1">
    <source>
        <dbReference type="ARBA" id="ARBA00022553"/>
    </source>
</evidence>
<evidence type="ECO:0000313" key="7">
    <source>
        <dbReference type="Proteomes" id="UP000660380"/>
    </source>
</evidence>
<evidence type="ECO:0000313" key="6">
    <source>
        <dbReference type="EMBL" id="MBD2608264.1"/>
    </source>
</evidence>
<dbReference type="SUPFAM" id="SSF52172">
    <property type="entry name" value="CheY-like"/>
    <property type="match status" value="1"/>
</dbReference>
<name>A0ABR8GYE6_9CYAN</name>
<dbReference type="PRINTS" id="PR00038">
    <property type="entry name" value="HTHLUXR"/>
</dbReference>
<dbReference type="InterPro" id="IPR001789">
    <property type="entry name" value="Sig_transdc_resp-reg_receiver"/>
</dbReference>
<organism evidence="6 7">
    <name type="scientific">Scytonema hofmannii FACHB-248</name>
    <dbReference type="NCBI Taxonomy" id="1842502"/>
    <lineage>
        <taxon>Bacteria</taxon>
        <taxon>Bacillati</taxon>
        <taxon>Cyanobacteriota</taxon>
        <taxon>Cyanophyceae</taxon>
        <taxon>Nostocales</taxon>
        <taxon>Scytonemataceae</taxon>
        <taxon>Scytonema</taxon>
    </lineage>
</organism>
<evidence type="ECO:0000256" key="2">
    <source>
        <dbReference type="ARBA" id="ARBA00023125"/>
    </source>
</evidence>
<dbReference type="PROSITE" id="PS50043">
    <property type="entry name" value="HTH_LUXR_2"/>
    <property type="match status" value="1"/>
</dbReference>
<dbReference type="RefSeq" id="WP_029637556.1">
    <property type="nucleotide sequence ID" value="NZ_JACJTA010000088.1"/>
</dbReference>
<accession>A0ABR8GYE6</accession>
<evidence type="ECO:0000259" key="5">
    <source>
        <dbReference type="PROSITE" id="PS50110"/>
    </source>
</evidence>
<sequence length="217" mass="23731">MSQSNVIRILIADDHPILGQALKMFLECEPDITVVGYASDGRKALELFRKHQPDMAVMDLQMPKMGGADAIAEGGSSTIAAICAKFKHARIVVLTGFDGDEDIYRGLRAGAKGYILKQAEPKELLDAIRTVYKGQKYIPPSIAAKLAERMGSPELSDRELEVLRLIAKGKNNQQISAALNIVESTVRFHANNIFSKLNASDRTQALVTALNRGIVRL</sequence>
<keyword evidence="7" id="KW-1185">Reference proteome</keyword>
<dbReference type="InterPro" id="IPR000792">
    <property type="entry name" value="Tscrpt_reg_LuxR_C"/>
</dbReference>
<dbReference type="EMBL" id="JACJTA010000088">
    <property type="protein sequence ID" value="MBD2608264.1"/>
    <property type="molecule type" value="Genomic_DNA"/>
</dbReference>
<reference evidence="6 7" key="1">
    <citation type="journal article" date="2020" name="ISME J.">
        <title>Comparative genomics reveals insights into cyanobacterial evolution and habitat adaptation.</title>
        <authorList>
            <person name="Chen M.Y."/>
            <person name="Teng W.K."/>
            <person name="Zhao L."/>
            <person name="Hu C.X."/>
            <person name="Zhou Y.K."/>
            <person name="Han B.P."/>
            <person name="Song L.R."/>
            <person name="Shu W.S."/>
        </authorList>
    </citation>
    <scope>NUCLEOTIDE SEQUENCE [LARGE SCALE GENOMIC DNA]</scope>
    <source>
        <strain evidence="6 7">FACHB-248</strain>
    </source>
</reference>
<comment type="caution">
    <text evidence="6">The sequence shown here is derived from an EMBL/GenBank/DDBJ whole genome shotgun (WGS) entry which is preliminary data.</text>
</comment>
<dbReference type="InterPro" id="IPR039420">
    <property type="entry name" value="WalR-like"/>
</dbReference>
<dbReference type="CDD" id="cd17535">
    <property type="entry name" value="REC_NarL-like"/>
    <property type="match status" value="1"/>
</dbReference>
<dbReference type="SUPFAM" id="SSF46894">
    <property type="entry name" value="C-terminal effector domain of the bipartite response regulators"/>
    <property type="match status" value="1"/>
</dbReference>
<gene>
    <name evidence="6" type="ORF">H6G81_28055</name>
</gene>
<dbReference type="SMART" id="SM00421">
    <property type="entry name" value="HTH_LUXR"/>
    <property type="match status" value="1"/>
</dbReference>
<evidence type="ECO:0000256" key="3">
    <source>
        <dbReference type="PROSITE-ProRule" id="PRU00169"/>
    </source>
</evidence>
<feature type="domain" description="HTH luxR-type" evidence="4">
    <location>
        <begin position="148"/>
        <end position="213"/>
    </location>
</feature>
<dbReference type="Gene3D" id="3.40.50.2300">
    <property type="match status" value="1"/>
</dbReference>
<dbReference type="PANTHER" id="PTHR43214">
    <property type="entry name" value="TWO-COMPONENT RESPONSE REGULATOR"/>
    <property type="match status" value="1"/>
</dbReference>
<evidence type="ECO:0000259" key="4">
    <source>
        <dbReference type="PROSITE" id="PS50043"/>
    </source>
</evidence>
<dbReference type="InterPro" id="IPR058245">
    <property type="entry name" value="NreC/VraR/RcsB-like_REC"/>
</dbReference>
<dbReference type="InterPro" id="IPR011006">
    <property type="entry name" value="CheY-like_superfamily"/>
</dbReference>
<dbReference type="SMART" id="SM00448">
    <property type="entry name" value="REC"/>
    <property type="match status" value="1"/>
</dbReference>
<dbReference type="PROSITE" id="PS00622">
    <property type="entry name" value="HTH_LUXR_1"/>
    <property type="match status" value="1"/>
</dbReference>
<dbReference type="PANTHER" id="PTHR43214:SF43">
    <property type="entry name" value="TWO-COMPONENT RESPONSE REGULATOR"/>
    <property type="match status" value="1"/>
</dbReference>
<protein>
    <submittedName>
        <fullName evidence="6">Response regulator transcription factor</fullName>
    </submittedName>
</protein>
<dbReference type="CDD" id="cd06170">
    <property type="entry name" value="LuxR_C_like"/>
    <property type="match status" value="1"/>
</dbReference>
<feature type="domain" description="Response regulatory" evidence="5">
    <location>
        <begin position="8"/>
        <end position="132"/>
    </location>
</feature>
<keyword evidence="2" id="KW-0238">DNA-binding</keyword>
<dbReference type="Proteomes" id="UP000660380">
    <property type="component" value="Unassembled WGS sequence"/>
</dbReference>
<dbReference type="Pfam" id="PF00072">
    <property type="entry name" value="Response_reg"/>
    <property type="match status" value="1"/>
</dbReference>
<keyword evidence="1 3" id="KW-0597">Phosphoprotein</keyword>
<dbReference type="InterPro" id="IPR016032">
    <property type="entry name" value="Sig_transdc_resp-reg_C-effctor"/>
</dbReference>
<dbReference type="Pfam" id="PF00196">
    <property type="entry name" value="GerE"/>
    <property type="match status" value="1"/>
</dbReference>